<keyword evidence="2" id="KW-1185">Reference proteome</keyword>
<evidence type="ECO:0000313" key="2">
    <source>
        <dbReference type="Proteomes" id="UP000661715"/>
    </source>
</evidence>
<dbReference type="EMBL" id="NASZ01000004">
    <property type="protein sequence ID" value="MBD0724559.1"/>
    <property type="molecule type" value="Genomic_DNA"/>
</dbReference>
<proteinExistence type="predicted"/>
<dbReference type="RefSeq" id="WP_188219966.1">
    <property type="nucleotide sequence ID" value="NZ_NASZ01000004.1"/>
</dbReference>
<organism evidence="1 2">
    <name type="scientific">Flavobacterium pokkalii</name>
    <dbReference type="NCBI Taxonomy" id="1940408"/>
    <lineage>
        <taxon>Bacteria</taxon>
        <taxon>Pseudomonadati</taxon>
        <taxon>Bacteroidota</taxon>
        <taxon>Flavobacteriia</taxon>
        <taxon>Flavobacteriales</taxon>
        <taxon>Flavobacteriaceae</taxon>
        <taxon>Flavobacterium</taxon>
    </lineage>
</organism>
<dbReference type="PROSITE" id="PS51257">
    <property type="entry name" value="PROKAR_LIPOPROTEIN"/>
    <property type="match status" value="1"/>
</dbReference>
<reference evidence="1 2" key="1">
    <citation type="journal article" date="2020" name="Microbiol. Res.">
        <title>Flavobacterium pokkalii sp. nov., a novel plant growth promoting native rhizobacteria isolated from pokkali rice grown in coastal saline affected agricultural regions of southern India, Kerala.</title>
        <authorList>
            <person name="Menon R.R."/>
            <person name="Kumari S."/>
            <person name="Viver T."/>
            <person name="Rameshkumar N."/>
        </authorList>
    </citation>
    <scope>NUCLEOTIDE SEQUENCE [LARGE SCALE GENOMIC DNA]</scope>
    <source>
        <strain evidence="1 2">L1I52</strain>
    </source>
</reference>
<dbReference type="Proteomes" id="UP000661715">
    <property type="component" value="Unassembled WGS sequence"/>
</dbReference>
<evidence type="ECO:0008006" key="3">
    <source>
        <dbReference type="Google" id="ProtNLM"/>
    </source>
</evidence>
<name>A0ABR7UNT4_9FLAO</name>
<accession>A0ABR7UNT4</accession>
<gene>
    <name evidence="1" type="ORF">B6A10_05140</name>
</gene>
<comment type="caution">
    <text evidence="1">The sequence shown here is derived from an EMBL/GenBank/DDBJ whole genome shotgun (WGS) entry which is preliminary data.</text>
</comment>
<sequence length="136" mass="15383">MGKIKLSFGFVMVLFLGCCSSKNELDTAQSRLAVIGIWYWQQSSGGISGNELITPESTGVVIKLVFGANKKVTVFTNDMETGNYPYTIKTGKSIFDNQEHYLLNFNEMNYVIRYIDKSEMSIQDNFADGYILTYVR</sequence>
<protein>
    <recommendedName>
        <fullName evidence="3">Lipocalin-like domain-containing protein</fullName>
    </recommendedName>
</protein>
<evidence type="ECO:0000313" key="1">
    <source>
        <dbReference type="EMBL" id="MBD0724559.1"/>
    </source>
</evidence>